<organism evidence="2 3">
    <name type="scientific">Batillaria attramentaria</name>
    <dbReference type="NCBI Taxonomy" id="370345"/>
    <lineage>
        <taxon>Eukaryota</taxon>
        <taxon>Metazoa</taxon>
        <taxon>Spiralia</taxon>
        <taxon>Lophotrochozoa</taxon>
        <taxon>Mollusca</taxon>
        <taxon>Gastropoda</taxon>
        <taxon>Caenogastropoda</taxon>
        <taxon>Sorbeoconcha</taxon>
        <taxon>Cerithioidea</taxon>
        <taxon>Batillariidae</taxon>
        <taxon>Batillaria</taxon>
    </lineage>
</organism>
<feature type="compositionally biased region" description="Basic and acidic residues" evidence="1">
    <location>
        <begin position="87"/>
        <end position="97"/>
    </location>
</feature>
<dbReference type="Proteomes" id="UP001519460">
    <property type="component" value="Unassembled WGS sequence"/>
</dbReference>
<keyword evidence="3" id="KW-1185">Reference proteome</keyword>
<reference evidence="2 3" key="1">
    <citation type="journal article" date="2023" name="Sci. Data">
        <title>Genome assembly of the Korean intertidal mud-creeper Batillaria attramentaria.</title>
        <authorList>
            <person name="Patra A.K."/>
            <person name="Ho P.T."/>
            <person name="Jun S."/>
            <person name="Lee S.J."/>
            <person name="Kim Y."/>
            <person name="Won Y.J."/>
        </authorList>
    </citation>
    <scope>NUCLEOTIDE SEQUENCE [LARGE SCALE GENOMIC DNA]</scope>
    <source>
        <strain evidence="2">Wonlab-2016</strain>
    </source>
</reference>
<accession>A0ABD0JKA7</accession>
<sequence>MKFERAAAFVRHTNTFMALLKQKYAHDQELMQWCVLTKLHRPCNPHLGLTARGTPQKLNMTTAPHPAFIPTSSVPSAASPGQNKNKKLTESEVECKLRNSMNPTRQDKQVALR</sequence>
<comment type="caution">
    <text evidence="2">The sequence shown here is derived from an EMBL/GenBank/DDBJ whole genome shotgun (WGS) entry which is preliminary data.</text>
</comment>
<protein>
    <submittedName>
        <fullName evidence="2">Uncharacterized protein</fullName>
    </submittedName>
</protein>
<feature type="compositionally biased region" description="Polar residues" evidence="1">
    <location>
        <begin position="70"/>
        <end position="83"/>
    </location>
</feature>
<evidence type="ECO:0000256" key="1">
    <source>
        <dbReference type="SAM" id="MobiDB-lite"/>
    </source>
</evidence>
<name>A0ABD0JKA7_9CAEN</name>
<feature type="region of interest" description="Disordered" evidence="1">
    <location>
        <begin position="54"/>
        <end position="113"/>
    </location>
</feature>
<proteinExistence type="predicted"/>
<dbReference type="AlphaFoldDB" id="A0ABD0JKA7"/>
<evidence type="ECO:0000313" key="3">
    <source>
        <dbReference type="Proteomes" id="UP001519460"/>
    </source>
</evidence>
<gene>
    <name evidence="2" type="ORF">BaRGS_00033451</name>
</gene>
<evidence type="ECO:0000313" key="2">
    <source>
        <dbReference type="EMBL" id="KAK7475304.1"/>
    </source>
</evidence>
<dbReference type="EMBL" id="JACVVK020000410">
    <property type="protein sequence ID" value="KAK7475304.1"/>
    <property type="molecule type" value="Genomic_DNA"/>
</dbReference>